<name>D4Z5H8_SPHIU</name>
<sequence>MGDKNIALKVKREAPKNDNELNFIPVYMPDISGNEKAYVVDCLDTNWISSIGIYTEKFEKSCADFIGTPHAIGVSNGTVALHLALHCLDIGPNDEVIVPTFTYIASVNAIAQTGATPVFVDCRLEDWLLDPKDVEAKITPRTKAIMPVHLYGIICDMEAIKEIADKHNLAIVEDCAEAMGSSLNGQHAGTFGDIGTFSFFGNKTITTGEGGLVIAADGVLAARMRKVKGQGQSLDKRYWHDELGFNYRLTNICAAIGVAQIERIDAILDRKRAIARLYRELLQDTDVAFQAQRDGLVSSDWLISLLLPAHVNRDAVMQGMRDKGVDSRPVFYCAHQMPMYKLDTSFPVSEDIARRGISLPSYPALTDGDVKRVVSVLKEQM</sequence>
<evidence type="ECO:0000256" key="8">
    <source>
        <dbReference type="ARBA" id="ARBA00066317"/>
    </source>
</evidence>
<dbReference type="HOGENOM" id="CLU_033332_2_1_5"/>
<dbReference type="CDD" id="cd00616">
    <property type="entry name" value="AHBA_syn"/>
    <property type="match status" value="1"/>
</dbReference>
<dbReference type="InterPro" id="IPR015421">
    <property type="entry name" value="PyrdxlP-dep_Trfase_major"/>
</dbReference>
<evidence type="ECO:0000256" key="3">
    <source>
        <dbReference type="ARBA" id="ARBA00022576"/>
    </source>
</evidence>
<comment type="pathway">
    <text evidence="2">Bacterial outer membrane biogenesis; LPS O-antigen biosynthesis.</text>
</comment>
<evidence type="ECO:0000256" key="4">
    <source>
        <dbReference type="ARBA" id="ARBA00022679"/>
    </source>
</evidence>
<dbReference type="RefSeq" id="WP_013041148.1">
    <property type="nucleotide sequence ID" value="NC_014006.1"/>
</dbReference>
<dbReference type="PIRSF" id="PIRSF000390">
    <property type="entry name" value="PLP_StrS"/>
    <property type="match status" value="1"/>
</dbReference>
<dbReference type="InterPro" id="IPR015422">
    <property type="entry name" value="PyrdxlP-dep_Trfase_small"/>
</dbReference>
<keyword evidence="4" id="KW-0808">Transferase</keyword>
<evidence type="ECO:0000256" key="12">
    <source>
        <dbReference type="RuleBase" id="RU004508"/>
    </source>
</evidence>
<dbReference type="FunFam" id="3.40.640.10:FF:000090">
    <property type="entry name" value="Pyridoxal phosphate-dependent aminotransferase"/>
    <property type="match status" value="1"/>
</dbReference>
<evidence type="ECO:0000256" key="5">
    <source>
        <dbReference type="ARBA" id="ARBA00022898"/>
    </source>
</evidence>
<evidence type="ECO:0000256" key="1">
    <source>
        <dbReference type="ARBA" id="ARBA00001933"/>
    </source>
</evidence>
<feature type="modified residue" description="N6-(pyridoxal phosphate)lysine" evidence="11">
    <location>
        <position position="203"/>
    </location>
</feature>
<evidence type="ECO:0000256" key="7">
    <source>
        <dbReference type="ARBA" id="ARBA00051587"/>
    </source>
</evidence>
<keyword evidence="14" id="KW-1185">Reference proteome</keyword>
<comment type="catalytic activity">
    <reaction evidence="7">
        <text>GDP-alpha-D-perosamine + 2-oxoglutarate = GDP-4-dehydro-alpha-D-rhamnose + L-glutamate</text>
        <dbReference type="Rhea" id="RHEA:36779"/>
        <dbReference type="ChEBI" id="CHEBI:16810"/>
        <dbReference type="ChEBI" id="CHEBI:29985"/>
        <dbReference type="ChEBI" id="CHEBI:57964"/>
        <dbReference type="ChEBI" id="CHEBI:73996"/>
        <dbReference type="EC" id="2.6.1.102"/>
    </reaction>
</comment>
<evidence type="ECO:0000256" key="2">
    <source>
        <dbReference type="ARBA" id="ARBA00005125"/>
    </source>
</evidence>
<dbReference type="Pfam" id="PF01041">
    <property type="entry name" value="DegT_DnrJ_EryC1"/>
    <property type="match status" value="1"/>
</dbReference>
<dbReference type="GO" id="GO:0030170">
    <property type="term" value="F:pyridoxal phosphate binding"/>
    <property type="evidence" value="ECO:0007669"/>
    <property type="project" value="TreeGrafter"/>
</dbReference>
<keyword evidence="5 11" id="KW-0663">Pyridoxal phosphate</keyword>
<dbReference type="InterPro" id="IPR000653">
    <property type="entry name" value="DegT/StrS_aminotransferase"/>
</dbReference>
<dbReference type="GeneID" id="29274549"/>
<evidence type="ECO:0000313" key="14">
    <source>
        <dbReference type="Proteomes" id="UP000007753"/>
    </source>
</evidence>
<dbReference type="GO" id="GO:0102933">
    <property type="term" value="F:GDP-4-dehydro-6-deoxy-D-mannose-4-aminotransferase activity"/>
    <property type="evidence" value="ECO:0007669"/>
    <property type="project" value="UniProtKB-EC"/>
</dbReference>
<gene>
    <name evidence="13" type="ordered locus">SJA_C1-30260</name>
</gene>
<accession>D4Z5H8</accession>
<dbReference type="Gene3D" id="3.40.640.10">
    <property type="entry name" value="Type I PLP-dependent aspartate aminotransferase-like (Major domain)"/>
    <property type="match status" value="1"/>
</dbReference>
<dbReference type="KEGG" id="sjp:SJA_C1-30260"/>
<dbReference type="Gene3D" id="3.90.1150.10">
    <property type="entry name" value="Aspartate Aminotransferase, domain 1"/>
    <property type="match status" value="1"/>
</dbReference>
<protein>
    <recommendedName>
        <fullName evidence="9">GDP-perosamine synthase</fullName>
        <ecNumber evidence="8">2.6.1.102</ecNumber>
    </recommendedName>
</protein>
<evidence type="ECO:0000256" key="10">
    <source>
        <dbReference type="PIRSR" id="PIRSR000390-1"/>
    </source>
</evidence>
<dbReference type="STRING" id="452662.SJA_C1-30260"/>
<dbReference type="PANTHER" id="PTHR30244:SF34">
    <property type="entry name" value="DTDP-4-AMINO-4,6-DIDEOXYGALACTOSE TRANSAMINASE"/>
    <property type="match status" value="1"/>
</dbReference>
<dbReference type="eggNOG" id="COG0399">
    <property type="taxonomic scope" value="Bacteria"/>
</dbReference>
<dbReference type="SUPFAM" id="SSF53383">
    <property type="entry name" value="PLP-dependent transferases"/>
    <property type="match status" value="1"/>
</dbReference>
<feature type="active site" description="Proton acceptor" evidence="10">
    <location>
        <position position="203"/>
    </location>
</feature>
<comment type="cofactor">
    <cofactor evidence="1">
        <name>pyridoxal 5'-phosphate</name>
        <dbReference type="ChEBI" id="CHEBI:597326"/>
    </cofactor>
</comment>
<proteinExistence type="inferred from homology"/>
<reference evidence="13 14" key="1">
    <citation type="journal article" date="2010" name="J. Bacteriol.">
        <title>Complete genome sequence of the representative gamma-hexachlorocyclohexane-degrading bacterium Sphingobium japonicum UT26.</title>
        <authorList>
            <person name="Nagata Y."/>
            <person name="Ohtsubo Y."/>
            <person name="Endo R."/>
            <person name="Ichikawa N."/>
            <person name="Ankai A."/>
            <person name="Oguchi A."/>
            <person name="Fukui S."/>
            <person name="Fujita N."/>
            <person name="Tsuda M."/>
        </authorList>
    </citation>
    <scope>NUCLEOTIDE SEQUENCE [LARGE SCALE GENOMIC DNA]</scope>
    <source>
        <strain evidence="14">DSM 16413 / CCM 7287 / MTCC 6362 / UT26 / NBRC 101211 / UT26S</strain>
    </source>
</reference>
<evidence type="ECO:0000256" key="9">
    <source>
        <dbReference type="ARBA" id="ARBA00074221"/>
    </source>
</evidence>
<evidence type="ECO:0000313" key="13">
    <source>
        <dbReference type="EMBL" id="BAI97860.1"/>
    </source>
</evidence>
<dbReference type="EMBL" id="AP010803">
    <property type="protein sequence ID" value="BAI97860.1"/>
    <property type="molecule type" value="Genomic_DNA"/>
</dbReference>
<evidence type="ECO:0000256" key="6">
    <source>
        <dbReference type="ARBA" id="ARBA00037999"/>
    </source>
</evidence>
<dbReference type="InterPro" id="IPR015424">
    <property type="entry name" value="PyrdxlP-dep_Trfase"/>
</dbReference>
<dbReference type="AlphaFoldDB" id="D4Z5H8"/>
<dbReference type="GO" id="GO:0000271">
    <property type="term" value="P:polysaccharide biosynthetic process"/>
    <property type="evidence" value="ECO:0007669"/>
    <property type="project" value="TreeGrafter"/>
</dbReference>
<organism evidence="13 14">
    <name type="scientific">Sphingobium indicum (strain DSM 16413 / CCM 7287 / MTCC 6362 / UT26 / NBRC 101211 / UT26S)</name>
    <name type="common">Sphingobium japonicum</name>
    <dbReference type="NCBI Taxonomy" id="452662"/>
    <lineage>
        <taxon>Bacteria</taxon>
        <taxon>Pseudomonadati</taxon>
        <taxon>Pseudomonadota</taxon>
        <taxon>Alphaproteobacteria</taxon>
        <taxon>Sphingomonadales</taxon>
        <taxon>Sphingomonadaceae</taxon>
        <taxon>Sphingobium</taxon>
    </lineage>
</organism>
<keyword evidence="3" id="KW-0032">Aminotransferase</keyword>
<evidence type="ECO:0000256" key="11">
    <source>
        <dbReference type="PIRSR" id="PIRSR000390-2"/>
    </source>
</evidence>
<dbReference type="PANTHER" id="PTHR30244">
    <property type="entry name" value="TRANSAMINASE"/>
    <property type="match status" value="1"/>
</dbReference>
<dbReference type="Proteomes" id="UP000007753">
    <property type="component" value="Chromosome 1"/>
</dbReference>
<comment type="similarity">
    <text evidence="6 12">Belongs to the DegT/DnrJ/EryC1 family.</text>
</comment>
<dbReference type="EC" id="2.6.1.102" evidence="8"/>